<evidence type="ECO:0000313" key="2">
    <source>
        <dbReference type="EMBL" id="KAK3358125.1"/>
    </source>
</evidence>
<comment type="caution">
    <text evidence="2">The sequence shown here is derived from an EMBL/GenBank/DDBJ whole genome shotgun (WGS) entry which is preliminary data.</text>
</comment>
<evidence type="ECO:0000256" key="1">
    <source>
        <dbReference type="SAM" id="Phobius"/>
    </source>
</evidence>
<accession>A0AAJ0HNH1</accession>
<gene>
    <name evidence="2" type="ORF">B0T25DRAFT_517424</name>
</gene>
<feature type="transmembrane region" description="Helical" evidence="1">
    <location>
        <begin position="7"/>
        <end position="28"/>
    </location>
</feature>
<reference evidence="2" key="2">
    <citation type="submission" date="2023-06" db="EMBL/GenBank/DDBJ databases">
        <authorList>
            <consortium name="Lawrence Berkeley National Laboratory"/>
            <person name="Haridas S."/>
            <person name="Hensen N."/>
            <person name="Bonometti L."/>
            <person name="Westerberg I."/>
            <person name="Brannstrom I.O."/>
            <person name="Guillou S."/>
            <person name="Cros-Aarteil S."/>
            <person name="Calhoun S."/>
            <person name="Kuo A."/>
            <person name="Mondo S."/>
            <person name="Pangilinan J."/>
            <person name="Riley R."/>
            <person name="Labutti K."/>
            <person name="Andreopoulos B."/>
            <person name="Lipzen A."/>
            <person name="Chen C."/>
            <person name="Yanf M."/>
            <person name="Daum C."/>
            <person name="Ng V."/>
            <person name="Clum A."/>
            <person name="Steindorff A."/>
            <person name="Ohm R."/>
            <person name="Martin F."/>
            <person name="Silar P."/>
            <person name="Natvig D."/>
            <person name="Lalanne C."/>
            <person name="Gautier V."/>
            <person name="Ament-Velasquez S.L."/>
            <person name="Kruys A."/>
            <person name="Hutchinson M.I."/>
            <person name="Powell A.J."/>
            <person name="Barry K."/>
            <person name="Miller A.N."/>
            <person name="Grigoriev I.V."/>
            <person name="Debuchy R."/>
            <person name="Gladieux P."/>
            <person name="Thoren M.H."/>
            <person name="Johannesson H."/>
        </authorList>
    </citation>
    <scope>NUCLEOTIDE SEQUENCE</scope>
    <source>
        <strain evidence="2">CBS 955.72</strain>
    </source>
</reference>
<protein>
    <submittedName>
        <fullName evidence="2">Uncharacterized protein</fullName>
    </submittedName>
</protein>
<reference evidence="2" key="1">
    <citation type="journal article" date="2023" name="Mol. Phylogenet. Evol.">
        <title>Genome-scale phylogeny and comparative genomics of the fungal order Sordariales.</title>
        <authorList>
            <person name="Hensen N."/>
            <person name="Bonometti L."/>
            <person name="Westerberg I."/>
            <person name="Brannstrom I.O."/>
            <person name="Guillou S."/>
            <person name="Cros-Aarteil S."/>
            <person name="Calhoun S."/>
            <person name="Haridas S."/>
            <person name="Kuo A."/>
            <person name="Mondo S."/>
            <person name="Pangilinan J."/>
            <person name="Riley R."/>
            <person name="LaButti K."/>
            <person name="Andreopoulos B."/>
            <person name="Lipzen A."/>
            <person name="Chen C."/>
            <person name="Yan M."/>
            <person name="Daum C."/>
            <person name="Ng V."/>
            <person name="Clum A."/>
            <person name="Steindorff A."/>
            <person name="Ohm R.A."/>
            <person name="Martin F."/>
            <person name="Silar P."/>
            <person name="Natvig D.O."/>
            <person name="Lalanne C."/>
            <person name="Gautier V."/>
            <person name="Ament-Velasquez S.L."/>
            <person name="Kruys A."/>
            <person name="Hutchinson M.I."/>
            <person name="Powell A.J."/>
            <person name="Barry K."/>
            <person name="Miller A.N."/>
            <person name="Grigoriev I.V."/>
            <person name="Debuchy R."/>
            <person name="Gladieux P."/>
            <person name="Hiltunen Thoren M."/>
            <person name="Johannesson H."/>
        </authorList>
    </citation>
    <scope>NUCLEOTIDE SEQUENCE</scope>
    <source>
        <strain evidence="2">CBS 955.72</strain>
    </source>
</reference>
<dbReference type="EMBL" id="JAUIQD010000003">
    <property type="protein sequence ID" value="KAK3358125.1"/>
    <property type="molecule type" value="Genomic_DNA"/>
</dbReference>
<organism evidence="2 3">
    <name type="scientific">Lasiosphaeria hispida</name>
    <dbReference type="NCBI Taxonomy" id="260671"/>
    <lineage>
        <taxon>Eukaryota</taxon>
        <taxon>Fungi</taxon>
        <taxon>Dikarya</taxon>
        <taxon>Ascomycota</taxon>
        <taxon>Pezizomycotina</taxon>
        <taxon>Sordariomycetes</taxon>
        <taxon>Sordariomycetidae</taxon>
        <taxon>Sordariales</taxon>
        <taxon>Lasiosphaeriaceae</taxon>
        <taxon>Lasiosphaeria</taxon>
    </lineage>
</organism>
<keyword evidence="1" id="KW-1133">Transmembrane helix</keyword>
<feature type="transmembrane region" description="Helical" evidence="1">
    <location>
        <begin position="93"/>
        <end position="116"/>
    </location>
</feature>
<dbReference type="AlphaFoldDB" id="A0AAJ0HNH1"/>
<keyword evidence="1" id="KW-0812">Transmembrane</keyword>
<name>A0AAJ0HNH1_9PEZI</name>
<evidence type="ECO:0000313" key="3">
    <source>
        <dbReference type="Proteomes" id="UP001275084"/>
    </source>
</evidence>
<dbReference type="Proteomes" id="UP001275084">
    <property type="component" value="Unassembled WGS sequence"/>
</dbReference>
<keyword evidence="3" id="KW-1185">Reference proteome</keyword>
<proteinExistence type="predicted"/>
<feature type="transmembrane region" description="Helical" evidence="1">
    <location>
        <begin position="34"/>
        <end position="54"/>
    </location>
</feature>
<keyword evidence="1" id="KW-0472">Membrane</keyword>
<feature type="transmembrane region" description="Helical" evidence="1">
    <location>
        <begin position="66"/>
        <end position="87"/>
    </location>
</feature>
<sequence>MSFQPLFYLLGLGVLFPLLFLLLSPPLFPSMAPFFLLQILLLMLTTELFFVPLLQPPLPPDHIMPMFALLCQSLPLCFLYDLASIIFRPCHCLLALVPALFPLLTVAFFLPLNLYLRWNGRGLWM</sequence>